<dbReference type="Gene3D" id="3.90.1310.10">
    <property type="entry name" value="Penicillin-binding protein 2a (Domain 2)"/>
    <property type="match status" value="1"/>
</dbReference>
<proteinExistence type="inferred from homology"/>
<feature type="domain" description="Penicillin-binding protein transpeptidase" evidence="4">
    <location>
        <begin position="278"/>
        <end position="579"/>
    </location>
</feature>
<gene>
    <name evidence="6" type="ORF">BM477_04460</name>
</gene>
<dbReference type="InterPro" id="IPR050515">
    <property type="entry name" value="Beta-lactam/transpept"/>
</dbReference>
<dbReference type="SUPFAM" id="SSF56519">
    <property type="entry name" value="Penicillin binding protein dimerisation domain"/>
    <property type="match status" value="1"/>
</dbReference>
<dbReference type="GO" id="GO:0071555">
    <property type="term" value="P:cell wall organization"/>
    <property type="evidence" value="ECO:0007669"/>
    <property type="project" value="TreeGrafter"/>
</dbReference>
<dbReference type="GO" id="GO:0008658">
    <property type="term" value="F:penicillin binding"/>
    <property type="evidence" value="ECO:0007669"/>
    <property type="project" value="InterPro"/>
</dbReference>
<dbReference type="Pfam" id="PF03717">
    <property type="entry name" value="PBP_dimer"/>
    <property type="match status" value="1"/>
</dbReference>
<comment type="caution">
    <text evidence="6">The sequence shown here is derived from an EMBL/GenBank/DDBJ whole genome shotgun (WGS) entry which is preliminary data.</text>
</comment>
<keyword evidence="7" id="KW-1185">Reference proteome</keyword>
<comment type="similarity">
    <text evidence="2">Belongs to the transpeptidase family.</text>
</comment>
<evidence type="ECO:0000313" key="7">
    <source>
        <dbReference type="Proteomes" id="UP000186465"/>
    </source>
</evidence>
<evidence type="ECO:0000256" key="2">
    <source>
        <dbReference type="ARBA" id="ARBA00007171"/>
    </source>
</evidence>
<dbReference type="InterPro" id="IPR001460">
    <property type="entry name" value="PCN-bd_Tpept"/>
</dbReference>
<accession>A0A1Q5PPB3</accession>
<dbReference type="PANTHER" id="PTHR30627">
    <property type="entry name" value="PEPTIDOGLYCAN D,D-TRANSPEPTIDASE"/>
    <property type="match status" value="1"/>
</dbReference>
<dbReference type="GO" id="GO:0005886">
    <property type="term" value="C:plasma membrane"/>
    <property type="evidence" value="ECO:0007669"/>
    <property type="project" value="TreeGrafter"/>
</dbReference>
<dbReference type="Proteomes" id="UP000186465">
    <property type="component" value="Unassembled WGS sequence"/>
</dbReference>
<dbReference type="AlphaFoldDB" id="A0A1Q5PPB3"/>
<comment type="subcellular location">
    <subcellularLocation>
        <location evidence="1">Membrane</location>
    </subcellularLocation>
</comment>
<evidence type="ECO:0000259" key="4">
    <source>
        <dbReference type="Pfam" id="PF00905"/>
    </source>
</evidence>
<evidence type="ECO:0000313" key="6">
    <source>
        <dbReference type="EMBL" id="OKL49377.1"/>
    </source>
</evidence>
<sequence length="603" mass="64452">MLLAALVIFLVVVLFRVQVVLGPEYAAQGVKGRSVSYTLDAPRGTIYDAAGNVLASSSTRYDIIADPTNIAQYVHYEKGQDNKYHIVGVGPVEAARQLAPILDMDEAILGGMLSQPPHSEVEGKAAQAQVLNKTAERNPYKSQYKVIATKVTPEVRREIIDLNITGISTHVRSERLYPKGATAANILGFMAADPKDNSNTVGIAGIELIMEDTLKSTPGRGSVEVAGRTGAVIPGGVREETPAQAGTSIHLSLNSDLTAFSQEVADQTQAKHGAEWVVVVVEEVKTGRILAIGDSGVKAFKDVKDFTNVQFGSHAVKDTYEPGSTGKLITMAAALEKGVVQPLTPFSCPGKITMPNGQEFRDSHEHPTERLSAAGIIAQSSNTCIVQVGDKVKDQERYDLMRAFGWGEKSGIQLPSESGGILESPEKWDGRQRYTTMFGQGVATTPLQVTNMLATIGNGGVRNQSRILDGYTKPDGQYEKVPLSSPQRVISSDSAQILLNMMQGVVSEDGTAKRVDVPGYNVAGKTGTTQIFGRKGYVGSFAGLIPAEDPVAAILVVTYRPKTTAYGSVVAVPAFNQVAQRTMQVLGVPPSTAKPELYPVRVK</sequence>
<dbReference type="InterPro" id="IPR036138">
    <property type="entry name" value="PBP_dimer_sf"/>
</dbReference>
<evidence type="ECO:0000256" key="1">
    <source>
        <dbReference type="ARBA" id="ARBA00004370"/>
    </source>
</evidence>
<dbReference type="EMBL" id="MPDM01000004">
    <property type="protein sequence ID" value="OKL49377.1"/>
    <property type="molecule type" value="Genomic_DNA"/>
</dbReference>
<organism evidence="6 7">
    <name type="scientific">Boudabousia marimammalium</name>
    <dbReference type="NCBI Taxonomy" id="156892"/>
    <lineage>
        <taxon>Bacteria</taxon>
        <taxon>Bacillati</taxon>
        <taxon>Actinomycetota</taxon>
        <taxon>Actinomycetes</taxon>
        <taxon>Actinomycetales</taxon>
        <taxon>Actinomycetaceae</taxon>
        <taxon>Boudabousia</taxon>
    </lineage>
</organism>
<dbReference type="InterPro" id="IPR005311">
    <property type="entry name" value="PBP_dimer"/>
</dbReference>
<dbReference type="Pfam" id="PF00905">
    <property type="entry name" value="Transpeptidase"/>
    <property type="match status" value="1"/>
</dbReference>
<protein>
    <recommendedName>
        <fullName evidence="8">Peptidoglycan glycosyltransferase</fullName>
    </recommendedName>
</protein>
<dbReference type="STRING" id="156892.BM477_04460"/>
<evidence type="ECO:0000259" key="5">
    <source>
        <dbReference type="Pfam" id="PF03717"/>
    </source>
</evidence>
<dbReference type="SUPFAM" id="SSF56601">
    <property type="entry name" value="beta-lactamase/transpeptidase-like"/>
    <property type="match status" value="1"/>
</dbReference>
<reference evidence="7" key="1">
    <citation type="submission" date="2016-11" db="EMBL/GenBank/DDBJ databases">
        <title>Actinomyces gypaetusis sp. nov. isolated from Gypaetus barbatus in Qinghai Tibet Plateau China.</title>
        <authorList>
            <person name="Meng X."/>
        </authorList>
    </citation>
    <scope>NUCLEOTIDE SEQUENCE [LARGE SCALE GENOMIC DNA]</scope>
    <source>
        <strain evidence="7">DSM 15383</strain>
    </source>
</reference>
<feature type="domain" description="Penicillin-binding protein dimerisation" evidence="5">
    <location>
        <begin position="40"/>
        <end position="226"/>
    </location>
</feature>
<evidence type="ECO:0000256" key="3">
    <source>
        <dbReference type="ARBA" id="ARBA00023136"/>
    </source>
</evidence>
<dbReference type="Gene3D" id="3.40.710.10">
    <property type="entry name" value="DD-peptidase/beta-lactamase superfamily"/>
    <property type="match status" value="1"/>
</dbReference>
<dbReference type="PANTHER" id="PTHR30627:SF1">
    <property type="entry name" value="PEPTIDOGLYCAN D,D-TRANSPEPTIDASE FTSI"/>
    <property type="match status" value="1"/>
</dbReference>
<keyword evidence="3" id="KW-0472">Membrane</keyword>
<dbReference type="InterPro" id="IPR012338">
    <property type="entry name" value="Beta-lactam/transpept-like"/>
</dbReference>
<evidence type="ECO:0008006" key="8">
    <source>
        <dbReference type="Google" id="ProtNLM"/>
    </source>
</evidence>
<dbReference type="Gene3D" id="3.30.450.330">
    <property type="match status" value="1"/>
</dbReference>
<name>A0A1Q5PPB3_9ACTO</name>